<gene>
    <name evidence="3" type="ORF">DA103_19430</name>
</gene>
<sequence>MINSYKLKNFKSFDSAKLAFTKLNVLSGINGSGKSSVIQSLLLLKSYYDYQSSDYNVINLNNNYCQLGKVQDVFHEGAEDQKIELVLEIDRKEFLYSFDLDLEEFGLDYLQIENGIHEKIEVSNFFDNIHYLQANRMGPTVLQEKNDYKVRNLRDIGISGEFVYHYLNIFGKQSIDIHERLHLNAVNSTLIENTIKWLQDICPNISLNTDYIDGTDLVGLNYSFERKLGISNNYRSTNVGFGISYVLPVIVQCLKAEKGDLLIIDTPEAHLHPQGQSKLGELFSKTASDGVQVIVETHSDHVINGIRKSVVTGFIVPNDVNFYFFEMVDSENDISSHTNILSPKLDENAKFDFWPNGFFDEWTKSLNHILRAQQ</sequence>
<dbReference type="EMBL" id="PZPP01000016">
    <property type="protein sequence ID" value="PTM34184.1"/>
    <property type="molecule type" value="Genomic_DNA"/>
</dbReference>
<evidence type="ECO:0000259" key="2">
    <source>
        <dbReference type="Pfam" id="PF13304"/>
    </source>
</evidence>
<dbReference type="GO" id="GO:0005524">
    <property type="term" value="F:ATP binding"/>
    <property type="evidence" value="ECO:0007669"/>
    <property type="project" value="InterPro"/>
</dbReference>
<feature type="domain" description="DUF3696" evidence="1">
    <location>
        <begin position="316"/>
        <end position="367"/>
    </location>
</feature>
<dbReference type="Gene3D" id="3.40.50.300">
    <property type="entry name" value="P-loop containing nucleotide triphosphate hydrolases"/>
    <property type="match status" value="2"/>
</dbReference>
<evidence type="ECO:0000313" key="3">
    <source>
        <dbReference type="EMBL" id="PTM34184.1"/>
    </source>
</evidence>
<dbReference type="InterPro" id="IPR014592">
    <property type="entry name" value="P-loop_UCP034888"/>
</dbReference>
<dbReference type="Pfam" id="PF13304">
    <property type="entry name" value="AAA_21"/>
    <property type="match status" value="1"/>
</dbReference>
<evidence type="ECO:0000313" key="4">
    <source>
        <dbReference type="Proteomes" id="UP000241614"/>
    </source>
</evidence>
<name>A0A2T4XW71_ENTCL</name>
<dbReference type="PANTHER" id="PTHR43581">
    <property type="entry name" value="ATP/GTP PHOSPHATASE"/>
    <property type="match status" value="1"/>
</dbReference>
<dbReference type="InterPro" id="IPR051396">
    <property type="entry name" value="Bact_Antivir_Def_Nuclease"/>
</dbReference>
<dbReference type="RefSeq" id="WP_048271965.1">
    <property type="nucleotide sequence ID" value="NZ_PZPP01000016.1"/>
</dbReference>
<reference evidence="3 4" key="1">
    <citation type="submission" date="2018-04" db="EMBL/GenBank/DDBJ databases">
        <title>Genome sequencing reveals highly heavy metal resistance and biotechnology application of the novel Enterobacter cloacae amazonensis isolated from wastewater river in Manaus - Amazonas.</title>
        <authorList>
            <person name="Astolfi M.C.T."/>
            <person name="Carvalho E.B.D.S."/>
            <person name="Lacerda L.B."/>
            <person name="Pinto M.V."/>
            <person name="Nogueira V.B."/>
            <person name="Barros A.M."/>
            <person name="Astolfi-Filho S."/>
        </authorList>
    </citation>
    <scope>NUCLEOTIDE SEQUENCE [LARGE SCALE GENOMIC DNA]</scope>
    <source>
        <strain evidence="4">amazonensis</strain>
    </source>
</reference>
<feature type="domain" description="ATPase AAA-type core" evidence="2">
    <location>
        <begin position="23"/>
        <end position="304"/>
    </location>
</feature>
<dbReference type="AlphaFoldDB" id="A0A2T4XW71"/>
<dbReference type="GO" id="GO:0016887">
    <property type="term" value="F:ATP hydrolysis activity"/>
    <property type="evidence" value="ECO:0007669"/>
    <property type="project" value="InterPro"/>
</dbReference>
<accession>A0A2T4XW71</accession>
<organism evidence="3 4">
    <name type="scientific">Enterobacter cloacae</name>
    <dbReference type="NCBI Taxonomy" id="550"/>
    <lineage>
        <taxon>Bacteria</taxon>
        <taxon>Pseudomonadati</taxon>
        <taxon>Pseudomonadota</taxon>
        <taxon>Gammaproteobacteria</taxon>
        <taxon>Enterobacterales</taxon>
        <taxon>Enterobacteriaceae</taxon>
        <taxon>Enterobacter</taxon>
        <taxon>Enterobacter cloacae complex</taxon>
    </lineage>
</organism>
<comment type="caution">
    <text evidence="3">The sequence shown here is derived from an EMBL/GenBank/DDBJ whole genome shotgun (WGS) entry which is preliminary data.</text>
</comment>
<dbReference type="PANTHER" id="PTHR43581:SF2">
    <property type="entry name" value="EXCINUCLEASE ATPASE SUBUNIT"/>
    <property type="match status" value="1"/>
</dbReference>
<evidence type="ECO:0000259" key="1">
    <source>
        <dbReference type="Pfam" id="PF12476"/>
    </source>
</evidence>
<dbReference type="SUPFAM" id="SSF52540">
    <property type="entry name" value="P-loop containing nucleoside triphosphate hydrolases"/>
    <property type="match status" value="1"/>
</dbReference>
<dbReference type="OrthoDB" id="3322489at2"/>
<dbReference type="Proteomes" id="UP000241614">
    <property type="component" value="Unassembled WGS sequence"/>
</dbReference>
<protein>
    <submittedName>
        <fullName evidence="3">DUF3696 domain-containing protein</fullName>
    </submittedName>
</protein>
<dbReference type="Pfam" id="PF12476">
    <property type="entry name" value="DUF3696"/>
    <property type="match status" value="1"/>
</dbReference>
<dbReference type="InterPro" id="IPR027417">
    <property type="entry name" value="P-loop_NTPase"/>
</dbReference>
<proteinExistence type="predicted"/>
<dbReference type="PIRSF" id="PIRSF034888">
    <property type="entry name" value="P-loop_UCP034888"/>
    <property type="match status" value="1"/>
</dbReference>
<dbReference type="InterPro" id="IPR022532">
    <property type="entry name" value="DUF3696"/>
</dbReference>
<dbReference type="InterPro" id="IPR003959">
    <property type="entry name" value="ATPase_AAA_core"/>
</dbReference>